<sequence length="11" mass="1244">MCASMQPNHPE</sequence>
<dbReference type="EMBL" id="NCVQ01000002">
    <property type="protein sequence ID" value="PWZ45629.1"/>
    <property type="molecule type" value="Genomic_DNA"/>
</dbReference>
<reference evidence="1" key="1">
    <citation type="journal article" date="2018" name="Nat. Genet.">
        <title>Extensive intraspecific gene order and gene structural variations between Mo17 and other maize genomes.</title>
        <authorList>
            <person name="Sun S."/>
            <person name="Zhou Y."/>
            <person name="Chen J."/>
            <person name="Shi J."/>
            <person name="Zhao H."/>
            <person name="Zhao H."/>
            <person name="Song W."/>
            <person name="Zhang M."/>
            <person name="Cui Y."/>
            <person name="Dong X."/>
            <person name="Liu H."/>
            <person name="Ma X."/>
            <person name="Jiao Y."/>
            <person name="Wang B."/>
            <person name="Wei X."/>
            <person name="Stein J.C."/>
            <person name="Glaubitz J.C."/>
            <person name="Lu F."/>
            <person name="Yu G."/>
            <person name="Liang C."/>
            <person name="Fengler K."/>
            <person name="Li B."/>
            <person name="Rafalski A."/>
            <person name="Schnable P.S."/>
            <person name="Ware D.H."/>
            <person name="Buckler E.S."/>
            <person name="Lai J."/>
        </authorList>
    </citation>
    <scope>NUCLEOTIDE SEQUENCE [LARGE SCALE GENOMIC DNA]</scope>
    <source>
        <tissue evidence="1">Seedling</tissue>
    </source>
</reference>
<accession>A0A3L6GCK0</accession>
<proteinExistence type="predicted"/>
<comment type="caution">
    <text evidence="1">The sequence shown here is derived from an EMBL/GenBank/DDBJ whole genome shotgun (WGS) entry which is preliminary data.</text>
</comment>
<protein>
    <submittedName>
        <fullName evidence="1">Uncharacterized protein</fullName>
    </submittedName>
</protein>
<dbReference type="Proteomes" id="UP000251960">
    <property type="component" value="Chromosome 10"/>
</dbReference>
<name>A0A3L6GCK0_MAIZE</name>
<gene>
    <name evidence="1" type="ORF">Zm00014a_023433</name>
</gene>
<organism evidence="1">
    <name type="scientific">Zea mays</name>
    <name type="common">Maize</name>
    <dbReference type="NCBI Taxonomy" id="4577"/>
    <lineage>
        <taxon>Eukaryota</taxon>
        <taxon>Viridiplantae</taxon>
        <taxon>Streptophyta</taxon>
        <taxon>Embryophyta</taxon>
        <taxon>Tracheophyta</taxon>
        <taxon>Spermatophyta</taxon>
        <taxon>Magnoliopsida</taxon>
        <taxon>Liliopsida</taxon>
        <taxon>Poales</taxon>
        <taxon>Poaceae</taxon>
        <taxon>PACMAD clade</taxon>
        <taxon>Panicoideae</taxon>
        <taxon>Andropogonodae</taxon>
        <taxon>Andropogoneae</taxon>
        <taxon>Tripsacinae</taxon>
        <taxon>Zea</taxon>
    </lineage>
</organism>
<evidence type="ECO:0000313" key="1">
    <source>
        <dbReference type="EMBL" id="PWZ45629.1"/>
    </source>
</evidence>